<protein>
    <submittedName>
        <fullName evidence="1">Uncharacterized protein</fullName>
    </submittedName>
</protein>
<reference evidence="1 2" key="1">
    <citation type="journal article" date="2012" name="Proc. Natl. Acad. Sci. U.S.A.">
        <title>Genome and physiology of a model Epsilonproteobacterium responsible for sulfide detoxification in marine oxygen depletion zones.</title>
        <authorList>
            <person name="Grote J."/>
            <person name="Schott T."/>
            <person name="Bruckner C.G."/>
            <person name="Glockner F.O."/>
            <person name="Jost G."/>
            <person name="Teeling H."/>
            <person name="Labrenz M."/>
            <person name="Jurgens K."/>
        </authorList>
    </citation>
    <scope>NUCLEOTIDE SEQUENCE [LARGE SCALE GENOMIC DNA]</scope>
    <source>
        <strain evidence="1 2">GD1</strain>
    </source>
</reference>
<sequence>MIEQAEKIYNDGKASLESLLRKKAYSEVEDILKDKNIDINAVSDEDIENLVAAKAQDTMNTIKGFGVGTAFTIALSLIGF</sequence>
<accession>H1FX00</accession>
<comment type="caution">
    <text evidence="1">The sequence shown here is derived from an EMBL/GenBank/DDBJ whole genome shotgun (WGS) entry which is preliminary data.</text>
</comment>
<dbReference type="Proteomes" id="UP000006431">
    <property type="component" value="Unassembled WGS sequence"/>
</dbReference>
<keyword evidence="2" id="KW-1185">Reference proteome</keyword>
<dbReference type="HOGENOM" id="CLU_2588405_0_0_7"/>
<accession>B6BJ61</accession>
<evidence type="ECO:0000313" key="1">
    <source>
        <dbReference type="EMBL" id="EHP30576.1"/>
    </source>
</evidence>
<dbReference type="OrthoDB" id="9996839at2"/>
<dbReference type="STRING" id="929558.SMGD1_2053"/>
<dbReference type="PATRIC" id="fig|929558.5.peg.2043"/>
<dbReference type="RefSeq" id="WP_008336781.1">
    <property type="nucleotide sequence ID" value="NZ_AFRZ01000001.1"/>
</dbReference>
<organism evidence="1 2">
    <name type="scientific">Sulfurimonas gotlandica (strain DSM 19862 / JCM 16533 / GD1)</name>
    <dbReference type="NCBI Taxonomy" id="929558"/>
    <lineage>
        <taxon>Bacteria</taxon>
        <taxon>Pseudomonadati</taxon>
        <taxon>Campylobacterota</taxon>
        <taxon>Epsilonproteobacteria</taxon>
        <taxon>Campylobacterales</taxon>
        <taxon>Sulfurimonadaceae</taxon>
        <taxon>Sulfurimonas</taxon>
    </lineage>
</organism>
<evidence type="ECO:0000313" key="2">
    <source>
        <dbReference type="Proteomes" id="UP000006431"/>
    </source>
</evidence>
<dbReference type="EMBL" id="AFRZ01000001">
    <property type="protein sequence ID" value="EHP30576.1"/>
    <property type="molecule type" value="Genomic_DNA"/>
</dbReference>
<gene>
    <name evidence="1" type="ORF">SMGD1_2053</name>
</gene>
<name>B6BJ61_SULGG</name>
<dbReference type="AlphaFoldDB" id="B6BJ61"/>
<proteinExistence type="predicted"/>